<evidence type="ECO:0000313" key="1">
    <source>
        <dbReference type="EMBL" id="RNL45771.1"/>
    </source>
</evidence>
<comment type="caution">
    <text evidence="1">The sequence shown here is derived from an EMBL/GenBank/DDBJ whole genome shotgun (WGS) entry which is preliminary data.</text>
</comment>
<dbReference type="Proteomes" id="UP000278632">
    <property type="component" value="Unassembled WGS sequence"/>
</dbReference>
<protein>
    <submittedName>
        <fullName evidence="1">Uncharacterized protein</fullName>
    </submittedName>
</protein>
<accession>A0A3N0BDW9</accession>
<dbReference type="EMBL" id="QICD01000007">
    <property type="protein sequence ID" value="RNL45771.1"/>
    <property type="molecule type" value="Genomic_DNA"/>
</dbReference>
<dbReference type="AlphaFoldDB" id="A0A3N0BDW9"/>
<reference evidence="2" key="1">
    <citation type="submission" date="2018-05" db="EMBL/GenBank/DDBJ databases">
        <title>Genome Sequencing of selected type strains of the family Eggerthellaceae.</title>
        <authorList>
            <person name="Danylec N."/>
            <person name="Stoll D.A."/>
            <person name="Doetsch A."/>
            <person name="Huch M."/>
        </authorList>
    </citation>
    <scope>NUCLEOTIDE SEQUENCE [LARGE SCALE GENOMIC DNA]</scope>
    <source>
        <strain evidence="2">DSM 16106</strain>
    </source>
</reference>
<name>A0A3N0BDW9_9ACTN</name>
<gene>
    <name evidence="1" type="ORF">DMP08_05490</name>
</gene>
<organism evidence="1 2">
    <name type="scientific">Paraeggerthella hongkongensis</name>
    <dbReference type="NCBI Taxonomy" id="230658"/>
    <lineage>
        <taxon>Bacteria</taxon>
        <taxon>Bacillati</taxon>
        <taxon>Actinomycetota</taxon>
        <taxon>Coriobacteriia</taxon>
        <taxon>Eggerthellales</taxon>
        <taxon>Eggerthellaceae</taxon>
        <taxon>Paraeggerthella</taxon>
    </lineage>
</organism>
<sequence length="156" mass="16459">MTAEQLSIYAGVPPYRFDGGLIALWHFTTETPCEMLSNGAIVYASGAEVSLRENTVRDPEPPAPAFAMPDAETGMSKAAEWESRTAAAVLLESLKALSGQDATSGFRGQSNDDLNGSVALLMDATLAKSSDVRQIEQSGDPAKESLVSLFSSLSTV</sequence>
<proteinExistence type="predicted"/>
<evidence type="ECO:0000313" key="2">
    <source>
        <dbReference type="Proteomes" id="UP000278632"/>
    </source>
</evidence>
<keyword evidence="2" id="KW-1185">Reference proteome</keyword>